<evidence type="ECO:0000313" key="2">
    <source>
        <dbReference type="EMBL" id="OWM66850.1"/>
    </source>
</evidence>
<reference evidence="3" key="1">
    <citation type="journal article" date="2017" name="Plant J.">
        <title>The pomegranate (Punica granatum L.) genome and the genomics of punicalagin biosynthesis.</title>
        <authorList>
            <person name="Qin G."/>
            <person name="Xu C."/>
            <person name="Ming R."/>
            <person name="Tang H."/>
            <person name="Guyot R."/>
            <person name="Kramer E.M."/>
            <person name="Hu Y."/>
            <person name="Yi X."/>
            <person name="Qi Y."/>
            <person name="Xu X."/>
            <person name="Gao Z."/>
            <person name="Pan H."/>
            <person name="Jian J."/>
            <person name="Tian Y."/>
            <person name="Yue Z."/>
            <person name="Xu Y."/>
        </authorList>
    </citation>
    <scope>NUCLEOTIDE SEQUENCE [LARGE SCALE GENOMIC DNA]</scope>
    <source>
        <strain evidence="3">cv. Dabenzi</strain>
    </source>
</reference>
<name>A0A218W3G1_PUNGR</name>
<protein>
    <submittedName>
        <fullName evidence="2">Uncharacterized protein</fullName>
    </submittedName>
</protein>
<dbReference type="AlphaFoldDB" id="A0A218W3G1"/>
<proteinExistence type="predicted"/>
<feature type="region of interest" description="Disordered" evidence="1">
    <location>
        <begin position="69"/>
        <end position="92"/>
    </location>
</feature>
<dbReference type="Proteomes" id="UP000197138">
    <property type="component" value="Unassembled WGS sequence"/>
</dbReference>
<evidence type="ECO:0000256" key="1">
    <source>
        <dbReference type="SAM" id="MobiDB-lite"/>
    </source>
</evidence>
<dbReference type="EMBL" id="MTKT01005527">
    <property type="protein sequence ID" value="OWM66850.1"/>
    <property type="molecule type" value="Genomic_DNA"/>
</dbReference>
<accession>A0A218W3G1</accession>
<gene>
    <name evidence="2" type="ORF">CDL15_Pgr002645</name>
</gene>
<evidence type="ECO:0000313" key="3">
    <source>
        <dbReference type="Proteomes" id="UP000197138"/>
    </source>
</evidence>
<organism evidence="2 3">
    <name type="scientific">Punica granatum</name>
    <name type="common">Pomegranate</name>
    <dbReference type="NCBI Taxonomy" id="22663"/>
    <lineage>
        <taxon>Eukaryota</taxon>
        <taxon>Viridiplantae</taxon>
        <taxon>Streptophyta</taxon>
        <taxon>Embryophyta</taxon>
        <taxon>Tracheophyta</taxon>
        <taxon>Spermatophyta</taxon>
        <taxon>Magnoliopsida</taxon>
        <taxon>eudicotyledons</taxon>
        <taxon>Gunneridae</taxon>
        <taxon>Pentapetalae</taxon>
        <taxon>rosids</taxon>
        <taxon>malvids</taxon>
        <taxon>Myrtales</taxon>
        <taxon>Lythraceae</taxon>
        <taxon>Punica</taxon>
    </lineage>
</organism>
<sequence>MLNQVCKYPSYKFGLSAISQELPALFEKGEKRQNTITKSEKSLKRKYGTRITLHTMQCHQQSSWKSIIEGQGTTHSRNKARQKETGRDLRRERVTSQAVEWAGNY</sequence>
<comment type="caution">
    <text evidence="2">The sequence shown here is derived from an EMBL/GenBank/DDBJ whole genome shotgun (WGS) entry which is preliminary data.</text>
</comment>
<feature type="compositionally biased region" description="Basic and acidic residues" evidence="1">
    <location>
        <begin position="81"/>
        <end position="92"/>
    </location>
</feature>